<dbReference type="PROSITE" id="PS50935">
    <property type="entry name" value="SSB"/>
    <property type="match status" value="1"/>
</dbReference>
<accession>A0A6J6LY44</accession>
<name>A0A6J6LY44_9ZZZZ</name>
<protein>
    <submittedName>
        <fullName evidence="2">Unannotated protein</fullName>
    </submittedName>
</protein>
<dbReference type="SUPFAM" id="SSF50249">
    <property type="entry name" value="Nucleic acid-binding proteins"/>
    <property type="match status" value="1"/>
</dbReference>
<sequence length="123" mass="12959">MSVIAVDEIDNINIVVLVGEVTSPPVSRELPSGTVVSTFDIATVTADGRVSVPVSLEGETEIAVVGAEVCVVGIVRRRFFRSGASVASRTEVVAQSVIPIRRRAQVRKAVGVATENLLAFLDV</sequence>
<dbReference type="AlphaFoldDB" id="A0A6J6LY44"/>
<dbReference type="EMBL" id="CAEZWV010000007">
    <property type="protein sequence ID" value="CAB4666731.1"/>
    <property type="molecule type" value="Genomic_DNA"/>
</dbReference>
<reference evidence="2" key="1">
    <citation type="submission" date="2020-05" db="EMBL/GenBank/DDBJ databases">
        <authorList>
            <person name="Chiriac C."/>
            <person name="Salcher M."/>
            <person name="Ghai R."/>
            <person name="Kavagutti S V."/>
        </authorList>
    </citation>
    <scope>NUCLEOTIDE SEQUENCE</scope>
</reference>
<dbReference type="GO" id="GO:0003697">
    <property type="term" value="F:single-stranded DNA binding"/>
    <property type="evidence" value="ECO:0007669"/>
    <property type="project" value="InterPro"/>
</dbReference>
<dbReference type="Gene3D" id="2.40.50.140">
    <property type="entry name" value="Nucleic acid-binding proteins"/>
    <property type="match status" value="1"/>
</dbReference>
<organism evidence="2">
    <name type="scientific">freshwater metagenome</name>
    <dbReference type="NCBI Taxonomy" id="449393"/>
    <lineage>
        <taxon>unclassified sequences</taxon>
        <taxon>metagenomes</taxon>
        <taxon>ecological metagenomes</taxon>
    </lineage>
</organism>
<proteinExistence type="predicted"/>
<evidence type="ECO:0000313" key="2">
    <source>
        <dbReference type="EMBL" id="CAB4666731.1"/>
    </source>
</evidence>
<dbReference type="InterPro" id="IPR012340">
    <property type="entry name" value="NA-bd_OB-fold"/>
</dbReference>
<keyword evidence="1" id="KW-0238">DNA-binding</keyword>
<gene>
    <name evidence="2" type="ORF">UFOPK2295_00547</name>
</gene>
<evidence type="ECO:0000256" key="1">
    <source>
        <dbReference type="ARBA" id="ARBA00023125"/>
    </source>
</evidence>
<dbReference type="InterPro" id="IPR000424">
    <property type="entry name" value="Primosome_PriB/ssb"/>
</dbReference>